<evidence type="ECO:0000313" key="2">
    <source>
        <dbReference type="Proteomes" id="UP000626370"/>
    </source>
</evidence>
<dbReference type="Proteomes" id="UP000626370">
    <property type="component" value="Unassembled WGS sequence"/>
</dbReference>
<comment type="caution">
    <text evidence="1">The sequence shown here is derived from an EMBL/GenBank/DDBJ whole genome shotgun (WGS) entry which is preliminary data.</text>
</comment>
<keyword evidence="2" id="KW-1185">Reference proteome</keyword>
<gene>
    <name evidence="1" type="ORF">GCM10011501_26180</name>
</gene>
<dbReference type="Pfam" id="PF07277">
    <property type="entry name" value="SapC"/>
    <property type="match status" value="1"/>
</dbReference>
<dbReference type="RefSeq" id="WP_189378698.1">
    <property type="nucleotide sequence ID" value="NZ_BNAH01000010.1"/>
</dbReference>
<sequence>MTAVNMVPLDSVKHKDLHVNVDQSYGHVSKQNMVPLLAFEFLQASTNFPIVFVKQQETGKFKSVALLGLTGEENLIFSEGKIHSNYIPVNVRRYPFAAAGKNAQESEMVLCIDENSALLNKSEGVKIFEGDGKPSKATQEVSDFLADILAKDAATDIFIEFLLEHDLLQAAEVKFQLGQEDDLKINGLYKVNEEALNDLPDEIVLTLYQRQYFAAIYSHLASLNQFNRLLQIKAGFKPQ</sequence>
<dbReference type="InterPro" id="IPR010836">
    <property type="entry name" value="SapC"/>
</dbReference>
<proteinExistence type="predicted"/>
<dbReference type="EMBL" id="BNAH01000010">
    <property type="protein sequence ID" value="GHE95351.1"/>
    <property type="molecule type" value="Genomic_DNA"/>
</dbReference>
<accession>A0ABQ3IW96</accession>
<protein>
    <submittedName>
        <fullName evidence="1">Peptidase</fullName>
    </submittedName>
</protein>
<name>A0ABQ3IW96_9GAMM</name>
<organism evidence="1 2">
    <name type="scientific">Thalassotalea profundi</name>
    <dbReference type="NCBI Taxonomy" id="2036687"/>
    <lineage>
        <taxon>Bacteria</taxon>
        <taxon>Pseudomonadati</taxon>
        <taxon>Pseudomonadota</taxon>
        <taxon>Gammaproteobacteria</taxon>
        <taxon>Alteromonadales</taxon>
        <taxon>Colwelliaceae</taxon>
        <taxon>Thalassotalea</taxon>
    </lineage>
</organism>
<evidence type="ECO:0000313" key="1">
    <source>
        <dbReference type="EMBL" id="GHE95351.1"/>
    </source>
</evidence>
<reference evidence="2" key="1">
    <citation type="journal article" date="2019" name="Int. J. Syst. Evol. Microbiol.">
        <title>The Global Catalogue of Microorganisms (GCM) 10K type strain sequencing project: providing services to taxonomists for standard genome sequencing and annotation.</title>
        <authorList>
            <consortium name="The Broad Institute Genomics Platform"/>
            <consortium name="The Broad Institute Genome Sequencing Center for Infectious Disease"/>
            <person name="Wu L."/>
            <person name="Ma J."/>
        </authorList>
    </citation>
    <scope>NUCLEOTIDE SEQUENCE [LARGE SCALE GENOMIC DNA]</scope>
    <source>
        <strain evidence="2">CGMCC 1.15922</strain>
    </source>
</reference>